<reference evidence="1 2" key="1">
    <citation type="submission" date="2022-01" db="EMBL/GenBank/DDBJ databases">
        <title>Desulfofustis limnae sp. nov., a novel mesophilic sulfate-reducing bacterium isolated from marsh soil.</title>
        <authorList>
            <person name="Watanabe M."/>
            <person name="Takahashi A."/>
            <person name="Kojima H."/>
            <person name="Fukui M."/>
        </authorList>
    </citation>
    <scope>NUCLEOTIDE SEQUENCE [LARGE SCALE GENOMIC DNA]</scope>
    <source>
        <strain evidence="1 2">PPLL</strain>
    </source>
</reference>
<dbReference type="Pfam" id="PF07103">
    <property type="entry name" value="DUF1365"/>
    <property type="match status" value="1"/>
</dbReference>
<dbReference type="PANTHER" id="PTHR33973">
    <property type="entry name" value="OS07G0153300 PROTEIN"/>
    <property type="match status" value="1"/>
</dbReference>
<evidence type="ECO:0000313" key="2">
    <source>
        <dbReference type="Proteomes" id="UP000830055"/>
    </source>
</evidence>
<proteinExistence type="predicted"/>
<keyword evidence="2" id="KW-1185">Reference proteome</keyword>
<dbReference type="InterPro" id="IPR010775">
    <property type="entry name" value="DUF1365"/>
</dbReference>
<dbReference type="EMBL" id="AP025516">
    <property type="protein sequence ID" value="BDD88398.1"/>
    <property type="molecule type" value="Genomic_DNA"/>
</dbReference>
<dbReference type="PANTHER" id="PTHR33973:SF4">
    <property type="entry name" value="OS07G0153300 PROTEIN"/>
    <property type="match status" value="1"/>
</dbReference>
<dbReference type="Proteomes" id="UP000830055">
    <property type="component" value="Chromosome"/>
</dbReference>
<gene>
    <name evidence="1" type="ORF">DPPLL_27630</name>
</gene>
<accession>A0ABM7WBU9</accession>
<evidence type="ECO:0000313" key="1">
    <source>
        <dbReference type="EMBL" id="BDD88398.1"/>
    </source>
</evidence>
<name>A0ABM7WBU9_9BACT</name>
<dbReference type="RefSeq" id="WP_284151766.1">
    <property type="nucleotide sequence ID" value="NZ_AP025516.1"/>
</dbReference>
<sequence>MNHALYIGRVSHQRFLPRSHGFSYPFFMWYFDLDRLADLPDLRPWFSVDGFALSRLHRNDYLGPPDEPLADSVRSKMLELTGQPVTGHVTGLMNLRTLGLYFSPVNFYFGHEPGGTCTHLLAEVSNTPWNERHHYSFFLEKNDPRPTHAKAFKVSPFNPVTQRYRWRIEPPTATAGITIEVDDERGPIFAARLRLERQPLSRTLVRRLLLRRPVMTAAILAAIYWQALKLYVKGVPYIPYRKETT</sequence>
<organism evidence="1 2">
    <name type="scientific">Desulfofustis limnaeus</name>
    <dbReference type="NCBI Taxonomy" id="2740163"/>
    <lineage>
        <taxon>Bacteria</taxon>
        <taxon>Pseudomonadati</taxon>
        <taxon>Thermodesulfobacteriota</taxon>
        <taxon>Desulfobulbia</taxon>
        <taxon>Desulfobulbales</taxon>
        <taxon>Desulfocapsaceae</taxon>
        <taxon>Desulfofustis</taxon>
    </lineage>
</organism>
<protein>
    <submittedName>
        <fullName evidence="1">DUF1365 domain-containing protein</fullName>
    </submittedName>
</protein>